<evidence type="ECO:0000256" key="9">
    <source>
        <dbReference type="ARBA" id="ARBA00023136"/>
    </source>
</evidence>
<keyword evidence="14" id="KW-1185">Reference proteome</keyword>
<dbReference type="NCBIfam" id="TIGR02141">
    <property type="entry name" value="modB_ABC"/>
    <property type="match status" value="1"/>
</dbReference>
<dbReference type="FunCoup" id="Q2LT78">
    <property type="interactions" value="182"/>
</dbReference>
<dbReference type="STRING" id="56780.SYN_00270"/>
<dbReference type="Gene3D" id="1.10.3720.10">
    <property type="entry name" value="MetI-like"/>
    <property type="match status" value="1"/>
</dbReference>
<keyword evidence="9 10" id="KW-0472">Membrane</keyword>
<feature type="transmembrane region" description="Helical" evidence="10">
    <location>
        <begin position="199"/>
        <end position="218"/>
    </location>
</feature>
<evidence type="ECO:0000256" key="11">
    <source>
        <dbReference type="RuleBase" id="RU365097"/>
    </source>
</evidence>
<protein>
    <recommendedName>
        <fullName evidence="11">Molybdenum transport system permease</fullName>
    </recommendedName>
</protein>
<feature type="transmembrane region" description="Helical" evidence="10">
    <location>
        <begin position="93"/>
        <end position="111"/>
    </location>
</feature>
<dbReference type="CDD" id="cd06261">
    <property type="entry name" value="TM_PBP2"/>
    <property type="match status" value="1"/>
</dbReference>
<evidence type="ECO:0000259" key="12">
    <source>
        <dbReference type="PROSITE" id="PS50928"/>
    </source>
</evidence>
<comment type="subcellular location">
    <subcellularLocation>
        <location evidence="2 10">Cell membrane</location>
        <topology evidence="2 10">Multi-pass membrane protein</topology>
    </subcellularLocation>
</comment>
<keyword evidence="6 11" id="KW-0500">Molybdenum</keyword>
<comment type="similarity">
    <text evidence="3 11">Belongs to the binding-protein-dependent transport system permease family. CysTW subfamily.</text>
</comment>
<dbReference type="AlphaFoldDB" id="Q2LT78"/>
<evidence type="ECO:0000256" key="10">
    <source>
        <dbReference type="RuleBase" id="RU363032"/>
    </source>
</evidence>
<feature type="transmembrane region" description="Helical" evidence="10">
    <location>
        <begin position="20"/>
        <end position="41"/>
    </location>
</feature>
<feature type="transmembrane region" description="Helical" evidence="10">
    <location>
        <begin position="48"/>
        <end position="73"/>
    </location>
</feature>
<dbReference type="EMBL" id="CP000252">
    <property type="protein sequence ID" value="ABC77288.1"/>
    <property type="molecule type" value="Genomic_DNA"/>
</dbReference>
<gene>
    <name evidence="13" type="ORF">SYN_00270</name>
</gene>
<dbReference type="InterPro" id="IPR035906">
    <property type="entry name" value="MetI-like_sf"/>
</dbReference>
<evidence type="ECO:0000256" key="2">
    <source>
        <dbReference type="ARBA" id="ARBA00004651"/>
    </source>
</evidence>
<evidence type="ECO:0000256" key="4">
    <source>
        <dbReference type="ARBA" id="ARBA00022448"/>
    </source>
</evidence>
<evidence type="ECO:0000256" key="1">
    <source>
        <dbReference type="ARBA" id="ARBA00002949"/>
    </source>
</evidence>
<sequence>MNMPSFTSADYSAIFLSMKVASTATLLSLPVGFALAWLMTYKQFRGKVILDVLISLPLTLPPVVIGYLLLLLLGRNGWVGKYLLQPLDIRLIFTWKAAVIATAVVGFPLLVRAIRIGMESIDERLLQAARTLGAGTFDNIITVILPLSFRGILAGSALMFARGLGEFGATIIVAGNIPGVTQTIPLAIYEYTSSPSGDVMALALCMVSISLSVIILLFHEFLSRRLVKAD</sequence>
<dbReference type="KEGG" id="sat:SYN_00270"/>
<feature type="transmembrane region" description="Helical" evidence="10">
    <location>
        <begin position="132"/>
        <end position="153"/>
    </location>
</feature>
<evidence type="ECO:0000256" key="3">
    <source>
        <dbReference type="ARBA" id="ARBA00007069"/>
    </source>
</evidence>
<dbReference type="PROSITE" id="PS50928">
    <property type="entry name" value="ABC_TM1"/>
    <property type="match status" value="1"/>
</dbReference>
<dbReference type="HOGENOM" id="CLU_016047_14_3_7"/>
<keyword evidence="4 10" id="KW-0813">Transport</keyword>
<accession>Q2LT78</accession>
<evidence type="ECO:0000256" key="8">
    <source>
        <dbReference type="ARBA" id="ARBA00022989"/>
    </source>
</evidence>
<comment type="function">
    <text evidence="1 11">Part of the binding-protein-dependent transport system for molybdenum; probably responsible for the translocation of the substrate across the membrane.</text>
</comment>
<dbReference type="Proteomes" id="UP000001933">
    <property type="component" value="Chromosome"/>
</dbReference>
<evidence type="ECO:0000256" key="6">
    <source>
        <dbReference type="ARBA" id="ARBA00022505"/>
    </source>
</evidence>
<evidence type="ECO:0000256" key="7">
    <source>
        <dbReference type="ARBA" id="ARBA00022692"/>
    </source>
</evidence>
<feature type="domain" description="ABC transmembrane type-1" evidence="12">
    <location>
        <begin position="14"/>
        <end position="217"/>
    </location>
</feature>
<dbReference type="PANTHER" id="PTHR30183:SF3">
    <property type="entry name" value="MOLYBDENUM TRANSPORT SYSTEM PERMEASE PROTEIN MODB"/>
    <property type="match status" value="1"/>
</dbReference>
<evidence type="ECO:0000313" key="13">
    <source>
        <dbReference type="EMBL" id="ABC77288.1"/>
    </source>
</evidence>
<dbReference type="InParanoid" id="Q2LT78"/>
<organism evidence="13 14">
    <name type="scientific">Syntrophus aciditrophicus (strain SB)</name>
    <dbReference type="NCBI Taxonomy" id="56780"/>
    <lineage>
        <taxon>Bacteria</taxon>
        <taxon>Pseudomonadati</taxon>
        <taxon>Thermodesulfobacteriota</taxon>
        <taxon>Syntrophia</taxon>
        <taxon>Syntrophales</taxon>
        <taxon>Syntrophaceae</taxon>
        <taxon>Syntrophus</taxon>
    </lineage>
</organism>
<dbReference type="SUPFAM" id="SSF161098">
    <property type="entry name" value="MetI-like"/>
    <property type="match status" value="1"/>
</dbReference>
<dbReference type="Pfam" id="PF00528">
    <property type="entry name" value="BPD_transp_1"/>
    <property type="match status" value="1"/>
</dbReference>
<dbReference type="NCBIfam" id="NF006939">
    <property type="entry name" value="PRK09421.1"/>
    <property type="match status" value="1"/>
</dbReference>
<proteinExistence type="inferred from homology"/>
<reference evidence="13 14" key="1">
    <citation type="journal article" date="2007" name="Proc. Natl. Acad. Sci. U.S.A.">
        <title>The genome of Syntrophus aciditrophicus: life at the thermodynamic limit of microbial growth.</title>
        <authorList>
            <person name="McInerney M.J."/>
            <person name="Rohlin L."/>
            <person name="Mouttaki H."/>
            <person name="Kim U."/>
            <person name="Krupp R.S."/>
            <person name="Rios-Hernandez L."/>
            <person name="Sieber J."/>
            <person name="Struchtemeyer C.G."/>
            <person name="Bhattacharyya A."/>
            <person name="Campbell J.W."/>
            <person name="Gunsalus R.P."/>
        </authorList>
    </citation>
    <scope>NUCLEOTIDE SEQUENCE [LARGE SCALE GENOMIC DNA]</scope>
    <source>
        <strain evidence="13 14">SB</strain>
    </source>
</reference>
<dbReference type="eggNOG" id="COG4149">
    <property type="taxonomic scope" value="Bacteria"/>
</dbReference>
<name>Q2LT78_SYNAS</name>
<evidence type="ECO:0000256" key="5">
    <source>
        <dbReference type="ARBA" id="ARBA00022475"/>
    </source>
</evidence>
<dbReference type="InterPro" id="IPR000515">
    <property type="entry name" value="MetI-like"/>
</dbReference>
<dbReference type="GO" id="GO:0005886">
    <property type="term" value="C:plasma membrane"/>
    <property type="evidence" value="ECO:0007669"/>
    <property type="project" value="UniProtKB-SubCell"/>
</dbReference>
<dbReference type="InterPro" id="IPR011867">
    <property type="entry name" value="ModB_ABC"/>
</dbReference>
<keyword evidence="5 11" id="KW-1003">Cell membrane</keyword>
<keyword evidence="8 10" id="KW-1133">Transmembrane helix</keyword>
<dbReference type="PANTHER" id="PTHR30183">
    <property type="entry name" value="MOLYBDENUM TRANSPORT SYSTEM PERMEASE PROTEIN MODB"/>
    <property type="match status" value="1"/>
</dbReference>
<keyword evidence="7 10" id="KW-0812">Transmembrane</keyword>
<dbReference type="GO" id="GO:0015098">
    <property type="term" value="F:molybdate ion transmembrane transporter activity"/>
    <property type="evidence" value="ECO:0007669"/>
    <property type="project" value="UniProtKB-UniRule"/>
</dbReference>
<evidence type="ECO:0000313" key="14">
    <source>
        <dbReference type="Proteomes" id="UP000001933"/>
    </source>
</evidence>